<dbReference type="GO" id="GO:0030199">
    <property type="term" value="P:collagen fibril organization"/>
    <property type="evidence" value="ECO:0007669"/>
    <property type="project" value="Ensembl"/>
</dbReference>
<evidence type="ECO:0000256" key="2">
    <source>
        <dbReference type="ARBA" id="ARBA00004239"/>
    </source>
</evidence>
<dbReference type="GO" id="GO:0035906">
    <property type="term" value="P:descending aorta development"/>
    <property type="evidence" value="ECO:0007669"/>
    <property type="project" value="Ensembl"/>
</dbReference>
<feature type="signal peptide" evidence="15">
    <location>
        <begin position="1"/>
        <end position="28"/>
    </location>
</feature>
<dbReference type="GO" id="GO:0030282">
    <property type="term" value="P:bone mineralization"/>
    <property type="evidence" value="ECO:0007669"/>
    <property type="project" value="Ensembl"/>
</dbReference>
<dbReference type="GO" id="GO:1903010">
    <property type="term" value="P:regulation of bone development"/>
    <property type="evidence" value="ECO:0007669"/>
    <property type="project" value="Ensembl"/>
</dbReference>
<keyword evidence="6" id="KW-0765">Sulfation</keyword>
<dbReference type="GO" id="GO:0061448">
    <property type="term" value="P:connective tissue development"/>
    <property type="evidence" value="ECO:0007669"/>
    <property type="project" value="Ensembl"/>
</dbReference>
<dbReference type="GO" id="GO:0048514">
    <property type="term" value="P:blood vessel morphogenesis"/>
    <property type="evidence" value="ECO:0007669"/>
    <property type="project" value="Ensembl"/>
</dbReference>
<evidence type="ECO:0000256" key="7">
    <source>
        <dbReference type="ARBA" id="ARBA00022723"/>
    </source>
</evidence>
<dbReference type="GO" id="GO:0060326">
    <property type="term" value="P:cell chemotaxis"/>
    <property type="evidence" value="ECO:0007669"/>
    <property type="project" value="Ensembl"/>
</dbReference>
<evidence type="ECO:0000256" key="13">
    <source>
        <dbReference type="RuleBase" id="RU367046"/>
    </source>
</evidence>
<evidence type="ECO:0000256" key="5">
    <source>
        <dbReference type="ARBA" id="ARBA00022525"/>
    </source>
</evidence>
<dbReference type="GO" id="GO:0055001">
    <property type="term" value="P:muscle cell development"/>
    <property type="evidence" value="ECO:0007669"/>
    <property type="project" value="Ensembl"/>
</dbReference>
<dbReference type="EC" id="1.4.3.13" evidence="13"/>
<organism evidence="16 17">
    <name type="scientific">Aquila chrysaetos chrysaetos</name>
    <dbReference type="NCBI Taxonomy" id="223781"/>
    <lineage>
        <taxon>Eukaryota</taxon>
        <taxon>Metazoa</taxon>
        <taxon>Chordata</taxon>
        <taxon>Craniata</taxon>
        <taxon>Vertebrata</taxon>
        <taxon>Euteleostomi</taxon>
        <taxon>Archelosauria</taxon>
        <taxon>Archosauria</taxon>
        <taxon>Dinosauria</taxon>
        <taxon>Saurischia</taxon>
        <taxon>Theropoda</taxon>
        <taxon>Coelurosauria</taxon>
        <taxon>Aves</taxon>
        <taxon>Neognathae</taxon>
        <taxon>Neoaves</taxon>
        <taxon>Telluraves</taxon>
        <taxon>Accipitrimorphae</taxon>
        <taxon>Accipitriformes</taxon>
        <taxon>Accipitridae</taxon>
        <taxon>Accipitrinae</taxon>
        <taxon>Aquila</taxon>
    </lineage>
</organism>
<dbReference type="GO" id="GO:0031012">
    <property type="term" value="C:extracellular matrix"/>
    <property type="evidence" value="ECO:0007669"/>
    <property type="project" value="Ensembl"/>
</dbReference>
<dbReference type="GO" id="GO:0051898">
    <property type="term" value="P:negative regulation of phosphatidylinositol 3-kinase/protein kinase B signal transduction"/>
    <property type="evidence" value="ECO:0007669"/>
    <property type="project" value="Ensembl"/>
</dbReference>
<comment type="subcellular location">
    <subcellularLocation>
        <location evidence="2 13">Secreted</location>
        <location evidence="2 13">Extracellular space</location>
    </subcellularLocation>
</comment>
<dbReference type="FunCoup" id="A0A663FB71">
    <property type="interactions" value="40"/>
</dbReference>
<keyword evidence="11" id="KW-1015">Disulfide bond</keyword>
<evidence type="ECO:0000256" key="1">
    <source>
        <dbReference type="ARBA" id="ARBA00001935"/>
    </source>
</evidence>
<comment type="catalytic activity">
    <reaction evidence="12 13">
        <text>L-lysyl-[protein] + O2 + H2O = (S)-2-amino-6-oxohexanoyl-[protein] + H2O2 + NH4(+)</text>
        <dbReference type="Rhea" id="RHEA:24544"/>
        <dbReference type="Rhea" id="RHEA-COMP:9752"/>
        <dbReference type="Rhea" id="RHEA-COMP:12448"/>
        <dbReference type="ChEBI" id="CHEBI:15377"/>
        <dbReference type="ChEBI" id="CHEBI:15379"/>
        <dbReference type="ChEBI" id="CHEBI:16240"/>
        <dbReference type="ChEBI" id="CHEBI:28938"/>
        <dbReference type="ChEBI" id="CHEBI:29969"/>
        <dbReference type="ChEBI" id="CHEBI:131803"/>
        <dbReference type="EC" id="1.4.3.13"/>
    </reaction>
</comment>
<comment type="cofactor">
    <cofactor evidence="1 13">
        <name>Cu cation</name>
        <dbReference type="ChEBI" id="CHEBI:23378"/>
    </cofactor>
</comment>
<dbReference type="PROSITE" id="PS00926">
    <property type="entry name" value="LYSYL_OXIDASE"/>
    <property type="match status" value="1"/>
</dbReference>
<dbReference type="GO" id="GO:0045652">
    <property type="term" value="P:regulation of megakaryocyte differentiation"/>
    <property type="evidence" value="ECO:0007669"/>
    <property type="project" value="Ensembl"/>
</dbReference>
<dbReference type="GeneTree" id="ENSGT00940000154779"/>
<dbReference type="GO" id="GO:0046716">
    <property type="term" value="P:muscle cell cellular homeostasis"/>
    <property type="evidence" value="ECO:0007669"/>
    <property type="project" value="Ensembl"/>
</dbReference>
<keyword evidence="4 13" id="KW-0886">LTQ</keyword>
<evidence type="ECO:0000256" key="4">
    <source>
        <dbReference type="ARBA" id="ARBA00022477"/>
    </source>
</evidence>
<dbReference type="GO" id="GO:2000586">
    <property type="term" value="P:regulation of platelet-derived growth factor receptor-beta signaling pathway"/>
    <property type="evidence" value="ECO:0007669"/>
    <property type="project" value="Ensembl"/>
</dbReference>
<evidence type="ECO:0000256" key="12">
    <source>
        <dbReference type="ARBA" id="ARBA00047861"/>
    </source>
</evidence>
<dbReference type="GO" id="GO:0007507">
    <property type="term" value="P:heart development"/>
    <property type="evidence" value="ECO:0007669"/>
    <property type="project" value="Ensembl"/>
</dbReference>
<proteinExistence type="inferred from homology"/>
<evidence type="ECO:0000313" key="17">
    <source>
        <dbReference type="Proteomes" id="UP000472275"/>
    </source>
</evidence>
<comment type="PTM">
    <text evidence="13">The lysine tyrosylquinone cross-link (LTQ) is generated by condensation of the epsilon-amino group of a lysine with a topaquinone produced by oxidation of tyrosine.</text>
</comment>
<dbReference type="Proteomes" id="UP000472275">
    <property type="component" value="Chromosome Z"/>
</dbReference>
<evidence type="ECO:0000256" key="10">
    <source>
        <dbReference type="ARBA" id="ARBA00023008"/>
    </source>
</evidence>
<keyword evidence="9 13" id="KW-0560">Oxidoreductase</keyword>
<dbReference type="GO" id="GO:0042981">
    <property type="term" value="P:regulation of apoptotic process"/>
    <property type="evidence" value="ECO:0007669"/>
    <property type="project" value="Ensembl"/>
</dbReference>
<dbReference type="PRINTS" id="PR00074">
    <property type="entry name" value="LYSYLOXIDASE"/>
</dbReference>
<dbReference type="GO" id="GO:0005581">
    <property type="term" value="C:collagen trimer"/>
    <property type="evidence" value="ECO:0007669"/>
    <property type="project" value="Ensembl"/>
</dbReference>
<comment type="function">
    <text evidence="13">Mediates the post-translational oxidative deamination of lysine residues on target proteins leading to the formation of deaminated lysine (allysine).</text>
</comment>
<dbReference type="GO" id="GO:0071897">
    <property type="term" value="P:DNA biosynthetic process"/>
    <property type="evidence" value="ECO:0007669"/>
    <property type="project" value="Ensembl"/>
</dbReference>
<keyword evidence="15" id="KW-0732">Signal</keyword>
<dbReference type="InterPro" id="IPR019828">
    <property type="entry name" value="Lysyl_oxidase_CS"/>
</dbReference>
<feature type="region of interest" description="Disordered" evidence="14">
    <location>
        <begin position="94"/>
        <end position="162"/>
    </location>
</feature>
<dbReference type="Ensembl" id="ENSACCT00020022748.1">
    <property type="protein sequence ID" value="ENSACCP00020021784.1"/>
    <property type="gene ID" value="ENSACCG00020014978.1"/>
</dbReference>
<keyword evidence="7 13" id="KW-0479">Metal-binding</keyword>
<comment type="similarity">
    <text evidence="3 13">Belongs to the lysyl oxidase family.</text>
</comment>
<sequence length="404" mass="44827">MHFAPPGLLLAQLHACIYWSCLWPAGCQQPPQRIQWENNGQVYSLLSLGSQYQPPRRRQAAEAAGSPILLLRNNGTLPRRAAAARAGAGAGAGAAAAAAQPQPHRGGSGARASSGASRPTSPAGGTGTDGNRSSTGAGGLPPLSSFRPGRDDVMVGDDPYNPYKYTDDNPYYNYYDTYERPRQGSRYRPGYGTGYFQYGLPDLVPDPYYIQASTYVQRMSMYNLRCAAEENCLASSAYRADVRDYDNRVLLRFPQRVKNQGTSDFLPSRPRYSWEWHSCHQHYHSMDEFSHYDLLDASSHRKVAEGHKASFCLEDTSCDYGYYRRYACTAHTQGLSPGCYDTYNADIDCQWIDITDVKPGNYILKVSVNPSYLVPESDYSNNIVRCDIRYTGHHAYASGCTISP</sequence>
<dbReference type="GO" id="GO:0060090">
    <property type="term" value="F:molecular adaptor activity"/>
    <property type="evidence" value="ECO:0007669"/>
    <property type="project" value="Ensembl"/>
</dbReference>
<dbReference type="GO" id="GO:0035905">
    <property type="term" value="P:ascending aorta development"/>
    <property type="evidence" value="ECO:0007669"/>
    <property type="project" value="Ensembl"/>
</dbReference>
<dbReference type="AlphaFoldDB" id="A0A663FB71"/>
<name>A0A663FB71_AQUCH</name>
<dbReference type="GO" id="GO:0005615">
    <property type="term" value="C:extracellular space"/>
    <property type="evidence" value="ECO:0007669"/>
    <property type="project" value="UniProtKB-UniRule"/>
</dbReference>
<reference evidence="16" key="1">
    <citation type="submission" date="2025-08" db="UniProtKB">
        <authorList>
            <consortium name="Ensembl"/>
        </authorList>
    </citation>
    <scope>IDENTIFICATION</scope>
</reference>
<keyword evidence="10 13" id="KW-0186">Copper</keyword>
<dbReference type="GO" id="GO:0005518">
    <property type="term" value="F:collagen binding"/>
    <property type="evidence" value="ECO:0007669"/>
    <property type="project" value="Ensembl"/>
</dbReference>
<evidence type="ECO:0000313" key="16">
    <source>
        <dbReference type="Ensembl" id="ENSACCP00020021784.1"/>
    </source>
</evidence>
<feature type="chain" id="PRO_5025657281" description="Lysyl oxidase homolog" evidence="15">
    <location>
        <begin position="29"/>
        <end position="404"/>
    </location>
</feature>
<dbReference type="GO" id="GO:0005507">
    <property type="term" value="F:copper ion binding"/>
    <property type="evidence" value="ECO:0007669"/>
    <property type="project" value="UniProtKB-UniRule"/>
</dbReference>
<keyword evidence="8 13" id="KW-0801">TPQ</keyword>
<keyword evidence="17" id="KW-1185">Reference proteome</keyword>
<dbReference type="InterPro" id="IPR050912">
    <property type="entry name" value="LOX-like_protein"/>
</dbReference>
<dbReference type="InParanoid" id="A0A663FB71"/>
<keyword evidence="5 13" id="KW-0964">Secreted</keyword>
<dbReference type="GO" id="GO:0001649">
    <property type="term" value="P:osteoblast differentiation"/>
    <property type="evidence" value="ECO:0007669"/>
    <property type="project" value="Ensembl"/>
</dbReference>
<dbReference type="InterPro" id="IPR001695">
    <property type="entry name" value="Lysyl_oxidase"/>
</dbReference>
<evidence type="ECO:0000256" key="6">
    <source>
        <dbReference type="ARBA" id="ARBA00022641"/>
    </source>
</evidence>
<dbReference type="GO" id="GO:0030324">
    <property type="term" value="P:lung development"/>
    <property type="evidence" value="ECO:0007669"/>
    <property type="project" value="Ensembl"/>
</dbReference>
<accession>A0A663FB71</accession>
<evidence type="ECO:0000256" key="8">
    <source>
        <dbReference type="ARBA" id="ARBA00022772"/>
    </source>
</evidence>
<dbReference type="GO" id="GO:0017015">
    <property type="term" value="P:regulation of transforming growth factor beta receptor signaling pathway"/>
    <property type="evidence" value="ECO:0007669"/>
    <property type="project" value="Ensembl"/>
</dbReference>
<dbReference type="GO" id="GO:0048251">
    <property type="term" value="P:elastic fiber assembly"/>
    <property type="evidence" value="ECO:0007669"/>
    <property type="project" value="Ensembl"/>
</dbReference>
<evidence type="ECO:0000256" key="9">
    <source>
        <dbReference type="ARBA" id="ARBA00023002"/>
    </source>
</evidence>
<dbReference type="GO" id="GO:0035791">
    <property type="term" value="P:platelet-derived growth factor receptor-beta signaling pathway"/>
    <property type="evidence" value="ECO:0007669"/>
    <property type="project" value="Ensembl"/>
</dbReference>
<evidence type="ECO:0000256" key="14">
    <source>
        <dbReference type="SAM" id="MobiDB-lite"/>
    </source>
</evidence>
<dbReference type="PANTHER" id="PTHR45817">
    <property type="entry name" value="LYSYL OXIDASE-LIKE-RELATED"/>
    <property type="match status" value="1"/>
</dbReference>
<dbReference type="PANTHER" id="PTHR45817:SF6">
    <property type="entry name" value="PROTEIN-LYSINE 6-OXIDASE"/>
    <property type="match status" value="1"/>
</dbReference>
<dbReference type="GO" id="GO:0004720">
    <property type="term" value="F:protein-lysine 6-oxidase activity"/>
    <property type="evidence" value="ECO:0007669"/>
    <property type="project" value="UniProtKB-UniRule"/>
</dbReference>
<protein>
    <recommendedName>
        <fullName evidence="13">Lysyl oxidase homolog</fullName>
        <ecNumber evidence="13">1.4.3.13</ecNumber>
    </recommendedName>
</protein>
<reference evidence="16" key="2">
    <citation type="submission" date="2025-09" db="UniProtKB">
        <authorList>
            <consortium name="Ensembl"/>
        </authorList>
    </citation>
    <scope>IDENTIFICATION</scope>
</reference>
<dbReference type="GO" id="GO:0016202">
    <property type="term" value="P:regulation of striated muscle tissue development"/>
    <property type="evidence" value="ECO:0007669"/>
    <property type="project" value="Ensembl"/>
</dbReference>
<evidence type="ECO:0000256" key="3">
    <source>
        <dbReference type="ARBA" id="ARBA00007492"/>
    </source>
</evidence>
<feature type="compositionally biased region" description="Low complexity" evidence="14">
    <location>
        <begin position="110"/>
        <end position="123"/>
    </location>
</feature>
<evidence type="ECO:0000256" key="15">
    <source>
        <dbReference type="SAM" id="SignalP"/>
    </source>
</evidence>
<dbReference type="GO" id="GO:1990869">
    <property type="term" value="P:cellular response to chemokine"/>
    <property type="evidence" value="ECO:0007669"/>
    <property type="project" value="Ensembl"/>
</dbReference>
<evidence type="ECO:0000256" key="11">
    <source>
        <dbReference type="ARBA" id="ARBA00023157"/>
    </source>
</evidence>
<dbReference type="Pfam" id="PF01186">
    <property type="entry name" value="Lysyl_oxidase"/>
    <property type="match status" value="1"/>
</dbReference>
<dbReference type="GO" id="GO:0010468">
    <property type="term" value="P:regulation of gene expression"/>
    <property type="evidence" value="ECO:0007669"/>
    <property type="project" value="Ensembl"/>
</dbReference>